<feature type="domain" description="EF-hand" evidence="5">
    <location>
        <begin position="117"/>
        <end position="152"/>
    </location>
</feature>
<feature type="compositionally biased region" description="Basic and acidic residues" evidence="4">
    <location>
        <begin position="274"/>
        <end position="296"/>
    </location>
</feature>
<evidence type="ECO:0000313" key="7">
    <source>
        <dbReference type="Proteomes" id="UP001165060"/>
    </source>
</evidence>
<accession>A0ABQ6N6U7</accession>
<dbReference type="PANTHER" id="PTHR45942">
    <property type="entry name" value="PROTEIN PHOSPATASE 3 REGULATORY SUBUNIT B ALPHA ISOFORM TYPE 1"/>
    <property type="match status" value="1"/>
</dbReference>
<dbReference type="Gene3D" id="1.10.238.10">
    <property type="entry name" value="EF-hand"/>
    <property type="match status" value="1"/>
</dbReference>
<dbReference type="CDD" id="cd00051">
    <property type="entry name" value="EFh"/>
    <property type="match status" value="2"/>
</dbReference>
<keyword evidence="2" id="KW-0677">Repeat</keyword>
<dbReference type="Proteomes" id="UP001165060">
    <property type="component" value="Unassembled WGS sequence"/>
</dbReference>
<feature type="compositionally biased region" description="Polar residues" evidence="4">
    <location>
        <begin position="253"/>
        <end position="266"/>
    </location>
</feature>
<keyword evidence="1" id="KW-0479">Metal-binding</keyword>
<evidence type="ECO:0000256" key="4">
    <source>
        <dbReference type="SAM" id="MobiDB-lite"/>
    </source>
</evidence>
<dbReference type="PROSITE" id="PS00018">
    <property type="entry name" value="EF_HAND_1"/>
    <property type="match status" value="4"/>
</dbReference>
<evidence type="ECO:0000256" key="2">
    <source>
        <dbReference type="ARBA" id="ARBA00022737"/>
    </source>
</evidence>
<dbReference type="InterPro" id="IPR011992">
    <property type="entry name" value="EF-hand-dom_pair"/>
</dbReference>
<dbReference type="Pfam" id="PF13499">
    <property type="entry name" value="EF-hand_7"/>
    <property type="match status" value="1"/>
</dbReference>
<feature type="domain" description="EF-hand" evidence="5">
    <location>
        <begin position="49"/>
        <end position="84"/>
    </location>
</feature>
<sequence length="381" mass="44213">MCCGLIEVVRARAKYAFSKPKFIFVPNETVPGQDDSAMLDFQKLNIAPDDINRLFSCFLEIDTDGSGEISLDEFYEHFKITRSIFADMAFSLLDEDKSGEIDFREFILTLWNFCSFDFKELCRFAFCLFDLDESGVLDKEEVERMVASVYGEHFADDERVNRVLSVLDANGDGEVSISEWILFNKKYPLLLFPAYQLQEKLREKVIGKWWWDVMQSNRNEAFKNANIFDILEKIEEEQIKYGREPVKEEVNDIHSSPLKNLPSEQHSAGYDPNDPDREEREAKEAKEQEQRLRDDEERAIKYRNNAFLATLKSQQKRPPHERTELKDWVEPKGPGREGYIVGKKKGWNTQAKVMNIPGRGRVVVGFDDIGQADMVVEELDL</sequence>
<protein>
    <recommendedName>
        <fullName evidence="5">EF-hand domain-containing protein</fullName>
    </recommendedName>
</protein>
<keyword evidence="3" id="KW-0106">Calcium</keyword>
<evidence type="ECO:0000259" key="5">
    <source>
        <dbReference type="PROSITE" id="PS50222"/>
    </source>
</evidence>
<name>A0ABQ6N6U7_9STRA</name>
<dbReference type="PRINTS" id="PR00450">
    <property type="entry name" value="RECOVERIN"/>
</dbReference>
<evidence type="ECO:0000256" key="1">
    <source>
        <dbReference type="ARBA" id="ARBA00022723"/>
    </source>
</evidence>
<reference evidence="6 7" key="1">
    <citation type="journal article" date="2023" name="Commun. Biol.">
        <title>Genome analysis of Parmales, the sister group of diatoms, reveals the evolutionary specialization of diatoms from phago-mixotrophs to photoautotrophs.</title>
        <authorList>
            <person name="Ban H."/>
            <person name="Sato S."/>
            <person name="Yoshikawa S."/>
            <person name="Yamada K."/>
            <person name="Nakamura Y."/>
            <person name="Ichinomiya M."/>
            <person name="Sato N."/>
            <person name="Blanc-Mathieu R."/>
            <person name="Endo H."/>
            <person name="Kuwata A."/>
            <person name="Ogata H."/>
        </authorList>
    </citation>
    <scope>NUCLEOTIDE SEQUENCE [LARGE SCALE GENOMIC DNA]</scope>
</reference>
<evidence type="ECO:0000256" key="3">
    <source>
        <dbReference type="ARBA" id="ARBA00022837"/>
    </source>
</evidence>
<comment type="caution">
    <text evidence="6">The sequence shown here is derived from an EMBL/GenBank/DDBJ whole genome shotgun (WGS) entry which is preliminary data.</text>
</comment>
<keyword evidence="7" id="KW-1185">Reference proteome</keyword>
<dbReference type="Pfam" id="PF13202">
    <property type="entry name" value="EF-hand_5"/>
    <property type="match status" value="2"/>
</dbReference>
<gene>
    <name evidence="6" type="ORF">TeGR_g12783</name>
</gene>
<feature type="region of interest" description="Disordered" evidence="4">
    <location>
        <begin position="245"/>
        <end position="296"/>
    </location>
</feature>
<dbReference type="EMBL" id="BRYB01002283">
    <property type="protein sequence ID" value="GMI42423.1"/>
    <property type="molecule type" value="Genomic_DNA"/>
</dbReference>
<dbReference type="InterPro" id="IPR018247">
    <property type="entry name" value="EF_Hand_1_Ca_BS"/>
</dbReference>
<dbReference type="PROSITE" id="PS50222">
    <property type="entry name" value="EF_HAND_2"/>
    <property type="match status" value="3"/>
</dbReference>
<dbReference type="SUPFAM" id="SSF47473">
    <property type="entry name" value="EF-hand"/>
    <property type="match status" value="1"/>
</dbReference>
<evidence type="ECO:0000313" key="6">
    <source>
        <dbReference type="EMBL" id="GMI42423.1"/>
    </source>
</evidence>
<dbReference type="InterPro" id="IPR002048">
    <property type="entry name" value="EF_hand_dom"/>
</dbReference>
<dbReference type="SMART" id="SM00054">
    <property type="entry name" value="EFh"/>
    <property type="match status" value="4"/>
</dbReference>
<proteinExistence type="predicted"/>
<organism evidence="6 7">
    <name type="scientific">Tetraparma gracilis</name>
    <dbReference type="NCBI Taxonomy" id="2962635"/>
    <lineage>
        <taxon>Eukaryota</taxon>
        <taxon>Sar</taxon>
        <taxon>Stramenopiles</taxon>
        <taxon>Ochrophyta</taxon>
        <taxon>Bolidophyceae</taxon>
        <taxon>Parmales</taxon>
        <taxon>Triparmaceae</taxon>
        <taxon>Tetraparma</taxon>
    </lineage>
</organism>
<feature type="domain" description="EF-hand" evidence="5">
    <location>
        <begin position="155"/>
        <end position="190"/>
    </location>
</feature>